<sequence>MGPGARRDTLDDHFGYYNWKKVTNSGISLLSKIKTAIPEREQHQHDFDEFNHVLSEERPSEVVQWQEVVENWESDHSSKNLFEITTVSMTLAAVHLKLSQQEADDLENGFNNSLHADISPSVLISSGIDLEEQQ</sequence>
<evidence type="ECO:0000313" key="1">
    <source>
        <dbReference type="EMBL" id="KAG1796688.1"/>
    </source>
</evidence>
<dbReference type="AlphaFoldDB" id="A0A9P7ATU2"/>
<reference evidence="1" key="1">
    <citation type="journal article" date="2020" name="New Phytol.">
        <title>Comparative genomics reveals dynamic genome evolution in host specialist ectomycorrhizal fungi.</title>
        <authorList>
            <person name="Lofgren L.A."/>
            <person name="Nguyen N.H."/>
            <person name="Vilgalys R."/>
            <person name="Ruytinx J."/>
            <person name="Liao H.L."/>
            <person name="Branco S."/>
            <person name="Kuo A."/>
            <person name="LaButti K."/>
            <person name="Lipzen A."/>
            <person name="Andreopoulos W."/>
            <person name="Pangilinan J."/>
            <person name="Riley R."/>
            <person name="Hundley H."/>
            <person name="Na H."/>
            <person name="Barry K."/>
            <person name="Grigoriev I.V."/>
            <person name="Stajich J.E."/>
            <person name="Kennedy P.G."/>
        </authorList>
    </citation>
    <scope>NUCLEOTIDE SEQUENCE</scope>
    <source>
        <strain evidence="1">S12</strain>
    </source>
</reference>
<gene>
    <name evidence="1" type="ORF">HD556DRAFT_1441369</name>
</gene>
<accession>A0A9P7ATU2</accession>
<proteinExistence type="predicted"/>
<name>A0A9P7ATU2_9AGAM</name>
<protein>
    <submittedName>
        <fullName evidence="1">Uncharacterized protein</fullName>
    </submittedName>
</protein>
<dbReference type="Proteomes" id="UP000719766">
    <property type="component" value="Unassembled WGS sequence"/>
</dbReference>
<dbReference type="OrthoDB" id="2682651at2759"/>
<keyword evidence="2" id="KW-1185">Reference proteome</keyword>
<dbReference type="RefSeq" id="XP_041162045.1">
    <property type="nucleotide sequence ID" value="XM_041306285.1"/>
</dbReference>
<organism evidence="1 2">
    <name type="scientific">Suillus plorans</name>
    <dbReference type="NCBI Taxonomy" id="116603"/>
    <lineage>
        <taxon>Eukaryota</taxon>
        <taxon>Fungi</taxon>
        <taxon>Dikarya</taxon>
        <taxon>Basidiomycota</taxon>
        <taxon>Agaricomycotina</taxon>
        <taxon>Agaricomycetes</taxon>
        <taxon>Agaricomycetidae</taxon>
        <taxon>Boletales</taxon>
        <taxon>Suillineae</taxon>
        <taxon>Suillaceae</taxon>
        <taxon>Suillus</taxon>
    </lineage>
</organism>
<dbReference type="GeneID" id="64600049"/>
<evidence type="ECO:0000313" key="2">
    <source>
        <dbReference type="Proteomes" id="UP000719766"/>
    </source>
</evidence>
<dbReference type="EMBL" id="JABBWE010000018">
    <property type="protein sequence ID" value="KAG1796688.1"/>
    <property type="molecule type" value="Genomic_DNA"/>
</dbReference>
<comment type="caution">
    <text evidence="1">The sequence shown here is derived from an EMBL/GenBank/DDBJ whole genome shotgun (WGS) entry which is preliminary data.</text>
</comment>